<gene>
    <name evidence="2" type="ORF">C8E97_4703</name>
</gene>
<dbReference type="InterPro" id="IPR000383">
    <property type="entry name" value="Xaa-Pro-like_dom"/>
</dbReference>
<accession>A0A495W5E9</accession>
<dbReference type="EMBL" id="RBXO01000001">
    <property type="protein sequence ID" value="RKT56015.1"/>
    <property type="molecule type" value="Genomic_DNA"/>
</dbReference>
<dbReference type="Gene3D" id="3.40.50.1820">
    <property type="entry name" value="alpha/beta hydrolase"/>
    <property type="match status" value="1"/>
</dbReference>
<dbReference type="AlphaFoldDB" id="A0A495W5E9"/>
<dbReference type="Proteomes" id="UP000282084">
    <property type="component" value="Unassembled WGS sequence"/>
</dbReference>
<dbReference type="InterPro" id="IPR053145">
    <property type="entry name" value="AB_hydrolase_Est10"/>
</dbReference>
<evidence type="ECO:0000313" key="2">
    <source>
        <dbReference type="EMBL" id="RKT56015.1"/>
    </source>
</evidence>
<sequence length="320" mass="35556">MKKWLLGLLALALACGGWVVHQHSYDLREQRVEIGDLRAVLALPEHGDRHGLVVFVHGDGPIDATHDTFYRPMWESFARAGYASLSWDKPGVAGAPGNWLHQSMADRTREVLDAVAWARSRPDVDPDRIGLWGASQAGWVLPAAARHPDVKFAIAVSPAVNWHRQGRFNLLAELADRGASAEETAAALAARERTLDHLRRRSTFEEYRAAGGDPEITPDRWRFILANHESDASADLARVDVPVLLVLGGHDRNVDVADTETHYRRLVRRLRVAHHPDGTHGMTRADLGPFATTVVAIAAPRSVFAPGYLEEQRRFLEDLR</sequence>
<evidence type="ECO:0000313" key="3">
    <source>
        <dbReference type="Proteomes" id="UP000282084"/>
    </source>
</evidence>
<proteinExistence type="predicted"/>
<dbReference type="PROSITE" id="PS51257">
    <property type="entry name" value="PROKAR_LIPOPROTEIN"/>
    <property type="match status" value="1"/>
</dbReference>
<dbReference type="PANTHER" id="PTHR43265">
    <property type="entry name" value="ESTERASE ESTD"/>
    <property type="match status" value="1"/>
</dbReference>
<dbReference type="PANTHER" id="PTHR43265:SF1">
    <property type="entry name" value="ESTERASE ESTD"/>
    <property type="match status" value="1"/>
</dbReference>
<dbReference type="GO" id="GO:0052689">
    <property type="term" value="F:carboxylic ester hydrolase activity"/>
    <property type="evidence" value="ECO:0007669"/>
    <property type="project" value="TreeGrafter"/>
</dbReference>
<dbReference type="OrthoDB" id="9765647at2"/>
<evidence type="ECO:0000259" key="1">
    <source>
        <dbReference type="Pfam" id="PF02129"/>
    </source>
</evidence>
<dbReference type="RefSeq" id="WP_121007646.1">
    <property type="nucleotide sequence ID" value="NZ_RBXO01000001.1"/>
</dbReference>
<dbReference type="Pfam" id="PF02129">
    <property type="entry name" value="Peptidase_S15"/>
    <property type="match status" value="1"/>
</dbReference>
<organism evidence="2 3">
    <name type="scientific">Saccharothrix australiensis</name>
    <dbReference type="NCBI Taxonomy" id="2072"/>
    <lineage>
        <taxon>Bacteria</taxon>
        <taxon>Bacillati</taxon>
        <taxon>Actinomycetota</taxon>
        <taxon>Actinomycetes</taxon>
        <taxon>Pseudonocardiales</taxon>
        <taxon>Pseudonocardiaceae</taxon>
        <taxon>Saccharothrix</taxon>
    </lineage>
</organism>
<feature type="domain" description="Xaa-Pro dipeptidyl-peptidase-like" evidence="1">
    <location>
        <begin position="67"/>
        <end position="273"/>
    </location>
</feature>
<dbReference type="SUPFAM" id="SSF53474">
    <property type="entry name" value="alpha/beta-Hydrolases"/>
    <property type="match status" value="1"/>
</dbReference>
<protein>
    <recommendedName>
        <fullName evidence="1">Xaa-Pro dipeptidyl-peptidase-like domain-containing protein</fullName>
    </recommendedName>
</protein>
<comment type="caution">
    <text evidence="2">The sequence shown here is derived from an EMBL/GenBank/DDBJ whole genome shotgun (WGS) entry which is preliminary data.</text>
</comment>
<name>A0A495W5E9_9PSEU</name>
<keyword evidence="3" id="KW-1185">Reference proteome</keyword>
<reference evidence="2 3" key="1">
    <citation type="submission" date="2018-10" db="EMBL/GenBank/DDBJ databases">
        <title>Sequencing the genomes of 1000 actinobacteria strains.</title>
        <authorList>
            <person name="Klenk H.-P."/>
        </authorList>
    </citation>
    <scope>NUCLEOTIDE SEQUENCE [LARGE SCALE GENOMIC DNA]</scope>
    <source>
        <strain evidence="2 3">DSM 43800</strain>
    </source>
</reference>
<dbReference type="InterPro" id="IPR029058">
    <property type="entry name" value="AB_hydrolase_fold"/>
</dbReference>